<reference evidence="2 3" key="1">
    <citation type="journal article" date="2020" name="Mol. Biol. Evol.">
        <title>Distinct Expression and Methylation Patterns for Genes with Different Fates following a Single Whole-Genome Duplication in Flowering Plants.</title>
        <authorList>
            <person name="Shi T."/>
            <person name="Rahmani R.S."/>
            <person name="Gugger P.F."/>
            <person name="Wang M."/>
            <person name="Li H."/>
            <person name="Zhang Y."/>
            <person name="Li Z."/>
            <person name="Wang Q."/>
            <person name="Van de Peer Y."/>
            <person name="Marchal K."/>
            <person name="Chen J."/>
        </authorList>
    </citation>
    <scope>NUCLEOTIDE SEQUENCE [LARGE SCALE GENOMIC DNA]</scope>
    <source>
        <tissue evidence="2">Leaf</tissue>
    </source>
</reference>
<name>A0A822Z453_NELNU</name>
<evidence type="ECO:0000313" key="3">
    <source>
        <dbReference type="Proteomes" id="UP000607653"/>
    </source>
</evidence>
<evidence type="ECO:0000313" key="2">
    <source>
        <dbReference type="EMBL" id="DAD39313.1"/>
    </source>
</evidence>
<keyword evidence="1" id="KW-1133">Transmembrane helix</keyword>
<dbReference type="Proteomes" id="UP000607653">
    <property type="component" value="Unassembled WGS sequence"/>
</dbReference>
<sequence length="50" mass="5880">MRELYEDLWIIAVVHVQNSSYAISFSHLYCPLIFPILPFIPLFPSLLRCL</sequence>
<gene>
    <name evidence="2" type="ORF">HUJ06_013636</name>
</gene>
<organism evidence="2 3">
    <name type="scientific">Nelumbo nucifera</name>
    <name type="common">Sacred lotus</name>
    <dbReference type="NCBI Taxonomy" id="4432"/>
    <lineage>
        <taxon>Eukaryota</taxon>
        <taxon>Viridiplantae</taxon>
        <taxon>Streptophyta</taxon>
        <taxon>Embryophyta</taxon>
        <taxon>Tracheophyta</taxon>
        <taxon>Spermatophyta</taxon>
        <taxon>Magnoliopsida</taxon>
        <taxon>Proteales</taxon>
        <taxon>Nelumbonaceae</taxon>
        <taxon>Nelumbo</taxon>
    </lineage>
</organism>
<accession>A0A822Z453</accession>
<dbReference type="AlphaFoldDB" id="A0A822Z453"/>
<keyword evidence="1" id="KW-0472">Membrane</keyword>
<protein>
    <submittedName>
        <fullName evidence="2">Uncharacterized protein</fullName>
    </submittedName>
</protein>
<keyword evidence="3" id="KW-1185">Reference proteome</keyword>
<dbReference type="EMBL" id="DUZY01000005">
    <property type="protein sequence ID" value="DAD39313.1"/>
    <property type="molecule type" value="Genomic_DNA"/>
</dbReference>
<keyword evidence="1" id="KW-0812">Transmembrane</keyword>
<proteinExistence type="predicted"/>
<feature type="transmembrane region" description="Helical" evidence="1">
    <location>
        <begin position="20"/>
        <end position="43"/>
    </location>
</feature>
<comment type="caution">
    <text evidence="2">The sequence shown here is derived from an EMBL/GenBank/DDBJ whole genome shotgun (WGS) entry which is preliminary data.</text>
</comment>
<evidence type="ECO:0000256" key="1">
    <source>
        <dbReference type="SAM" id="Phobius"/>
    </source>
</evidence>